<comment type="caution">
    <text evidence="2">The sequence shown here is derived from an EMBL/GenBank/DDBJ whole genome shotgun (WGS) entry which is preliminary data.</text>
</comment>
<dbReference type="Proteomes" id="UP001177670">
    <property type="component" value="Unassembled WGS sequence"/>
</dbReference>
<evidence type="ECO:0000256" key="1">
    <source>
        <dbReference type="SAM" id="MobiDB-lite"/>
    </source>
</evidence>
<dbReference type="AlphaFoldDB" id="A0AA40FCP8"/>
<feature type="compositionally biased region" description="Polar residues" evidence="1">
    <location>
        <begin position="101"/>
        <end position="110"/>
    </location>
</feature>
<organism evidence="2 3">
    <name type="scientific">Melipona bicolor</name>
    <dbReference type="NCBI Taxonomy" id="60889"/>
    <lineage>
        <taxon>Eukaryota</taxon>
        <taxon>Metazoa</taxon>
        <taxon>Ecdysozoa</taxon>
        <taxon>Arthropoda</taxon>
        <taxon>Hexapoda</taxon>
        <taxon>Insecta</taxon>
        <taxon>Pterygota</taxon>
        <taxon>Neoptera</taxon>
        <taxon>Endopterygota</taxon>
        <taxon>Hymenoptera</taxon>
        <taxon>Apocrita</taxon>
        <taxon>Aculeata</taxon>
        <taxon>Apoidea</taxon>
        <taxon>Anthophila</taxon>
        <taxon>Apidae</taxon>
        <taxon>Melipona</taxon>
    </lineage>
</organism>
<feature type="region of interest" description="Disordered" evidence="1">
    <location>
        <begin position="101"/>
        <end position="122"/>
    </location>
</feature>
<proteinExistence type="predicted"/>
<dbReference type="EMBL" id="JAHYIQ010000069">
    <property type="protein sequence ID" value="KAK1116578.1"/>
    <property type="molecule type" value="Genomic_DNA"/>
</dbReference>
<keyword evidence="3" id="KW-1185">Reference proteome</keyword>
<sequence>MGTRARHPPASPAPCAPRVTKILGIHQPRESPLLKTAKQTRAKVGPIIRPRSFPKRSGFPPREILHSSRWFLLIRRWDRGEAMVRSSWGLICHDMAPITDQRQSWPTSSHDATKPPSQCYRA</sequence>
<accession>A0AA40FCP8</accession>
<name>A0AA40FCP8_9HYME</name>
<gene>
    <name evidence="2" type="ORF">K0M31_018299</name>
</gene>
<protein>
    <submittedName>
        <fullName evidence="2">Uncharacterized protein</fullName>
    </submittedName>
</protein>
<evidence type="ECO:0000313" key="2">
    <source>
        <dbReference type="EMBL" id="KAK1116578.1"/>
    </source>
</evidence>
<evidence type="ECO:0000313" key="3">
    <source>
        <dbReference type="Proteomes" id="UP001177670"/>
    </source>
</evidence>
<reference evidence="2" key="1">
    <citation type="submission" date="2021-10" db="EMBL/GenBank/DDBJ databases">
        <title>Melipona bicolor Genome sequencing and assembly.</title>
        <authorList>
            <person name="Araujo N.S."/>
            <person name="Arias M.C."/>
        </authorList>
    </citation>
    <scope>NUCLEOTIDE SEQUENCE</scope>
    <source>
        <strain evidence="2">USP_2M_L1-L4_2017</strain>
        <tissue evidence="2">Whole body</tissue>
    </source>
</reference>